<evidence type="ECO:0000313" key="3">
    <source>
        <dbReference type="Proteomes" id="UP000250321"/>
    </source>
</evidence>
<feature type="compositionally biased region" description="Pro residues" evidence="1">
    <location>
        <begin position="94"/>
        <end position="106"/>
    </location>
</feature>
<evidence type="ECO:0000256" key="1">
    <source>
        <dbReference type="SAM" id="MobiDB-lite"/>
    </source>
</evidence>
<feature type="compositionally biased region" description="Basic and acidic residues" evidence="1">
    <location>
        <begin position="143"/>
        <end position="154"/>
    </location>
</feature>
<keyword evidence="3" id="KW-1185">Reference proteome</keyword>
<organism evidence="2 3">
    <name type="scientific">Prunus yedoensis var. nudiflora</name>
    <dbReference type="NCBI Taxonomy" id="2094558"/>
    <lineage>
        <taxon>Eukaryota</taxon>
        <taxon>Viridiplantae</taxon>
        <taxon>Streptophyta</taxon>
        <taxon>Embryophyta</taxon>
        <taxon>Tracheophyta</taxon>
        <taxon>Spermatophyta</taxon>
        <taxon>Magnoliopsida</taxon>
        <taxon>eudicotyledons</taxon>
        <taxon>Gunneridae</taxon>
        <taxon>Pentapetalae</taxon>
        <taxon>rosids</taxon>
        <taxon>fabids</taxon>
        <taxon>Rosales</taxon>
        <taxon>Rosaceae</taxon>
        <taxon>Amygdaloideae</taxon>
        <taxon>Amygdaleae</taxon>
        <taxon>Prunus</taxon>
    </lineage>
</organism>
<proteinExistence type="predicted"/>
<protein>
    <submittedName>
        <fullName evidence="2">Uncharacterized protein</fullName>
    </submittedName>
</protein>
<gene>
    <name evidence="2" type="ORF">Pyn_02421</name>
</gene>
<dbReference type="Proteomes" id="UP000250321">
    <property type="component" value="Unassembled WGS sequence"/>
</dbReference>
<evidence type="ECO:0000313" key="2">
    <source>
        <dbReference type="EMBL" id="PQM35263.1"/>
    </source>
</evidence>
<feature type="compositionally biased region" description="Low complexity" evidence="1">
    <location>
        <begin position="107"/>
        <end position="129"/>
    </location>
</feature>
<accession>A0A314UCT7</accession>
<sequence>MQFRSTYQSFCTPSQLANLGQGIAGGLRTPVAGQQRPKERVPTSSSQGVRVGTKKRSQPEEAGSGAKAKAQPKVAFSKRAKVSSVEAPRVAPVPVSPSPLVVPPPSTALSSAGSEGRIAEAGSSAEGAGPVPQVEEAQGRSTSEVDNRTKVWSE</sequence>
<dbReference type="EMBL" id="PJQY01003694">
    <property type="protein sequence ID" value="PQM35263.1"/>
    <property type="molecule type" value="Genomic_DNA"/>
</dbReference>
<reference evidence="2 3" key="1">
    <citation type="submission" date="2018-02" db="EMBL/GenBank/DDBJ databases">
        <title>Draft genome of wild Prunus yedoensis var. nudiflora.</title>
        <authorList>
            <person name="Baek S."/>
            <person name="Kim J.-H."/>
            <person name="Choi K."/>
            <person name="Kim G.-B."/>
            <person name="Cho A."/>
            <person name="Jang H."/>
            <person name="Shin C.-H."/>
            <person name="Yu H.-J."/>
            <person name="Mun J.-H."/>
        </authorList>
    </citation>
    <scope>NUCLEOTIDE SEQUENCE [LARGE SCALE GENOMIC DNA]</scope>
    <source>
        <strain evidence="3">cv. Jeju island</strain>
        <tissue evidence="2">Leaf</tissue>
    </source>
</reference>
<dbReference type="AlphaFoldDB" id="A0A314UCT7"/>
<comment type="caution">
    <text evidence="2">The sequence shown here is derived from an EMBL/GenBank/DDBJ whole genome shotgun (WGS) entry which is preliminary data.</text>
</comment>
<name>A0A314UCT7_PRUYE</name>
<feature type="compositionally biased region" description="Low complexity" evidence="1">
    <location>
        <begin position="82"/>
        <end position="93"/>
    </location>
</feature>
<feature type="region of interest" description="Disordered" evidence="1">
    <location>
        <begin position="18"/>
        <end position="154"/>
    </location>
</feature>